<dbReference type="GeneID" id="20252898"/>
<dbReference type="PANTHER" id="PTHR12767">
    <property type="entry name" value="BCL7 RELATED"/>
    <property type="match status" value="1"/>
</dbReference>
<dbReference type="CTD" id="20252898"/>
<dbReference type="AlphaFoldDB" id="V4ARF6"/>
<dbReference type="InterPro" id="IPR006804">
    <property type="entry name" value="BCL7"/>
</dbReference>
<name>V4ARF6_LOTGI</name>
<dbReference type="KEGG" id="lgi:LOTGIDRAFT_90681"/>
<accession>V4ARF6</accession>
<dbReference type="OrthoDB" id="5989898at2759"/>
<evidence type="ECO:0000313" key="2">
    <source>
        <dbReference type="EMBL" id="ESO96296.1"/>
    </source>
</evidence>
<dbReference type="Proteomes" id="UP000030746">
    <property type="component" value="Unassembled WGS sequence"/>
</dbReference>
<dbReference type="STRING" id="225164.V4ARF6"/>
<dbReference type="Pfam" id="PF04714">
    <property type="entry name" value="BCL_N"/>
    <property type="match status" value="1"/>
</dbReference>
<dbReference type="HOGENOM" id="CLU_197698_0_0_1"/>
<evidence type="ECO:0000313" key="3">
    <source>
        <dbReference type="Proteomes" id="UP000030746"/>
    </source>
</evidence>
<keyword evidence="3" id="KW-1185">Reference proteome</keyword>
<feature type="non-terminal residue" evidence="2">
    <location>
        <position position="50"/>
    </location>
</feature>
<comment type="similarity">
    <text evidence="1">Belongs to the BCL7 family.</text>
</comment>
<proteinExistence type="inferred from homology"/>
<organism evidence="2 3">
    <name type="scientific">Lottia gigantea</name>
    <name type="common">Giant owl limpet</name>
    <dbReference type="NCBI Taxonomy" id="225164"/>
    <lineage>
        <taxon>Eukaryota</taxon>
        <taxon>Metazoa</taxon>
        <taxon>Spiralia</taxon>
        <taxon>Lophotrochozoa</taxon>
        <taxon>Mollusca</taxon>
        <taxon>Gastropoda</taxon>
        <taxon>Patellogastropoda</taxon>
        <taxon>Lottioidea</taxon>
        <taxon>Lottiidae</taxon>
        <taxon>Lottia</taxon>
    </lineage>
</organism>
<evidence type="ECO:0000256" key="1">
    <source>
        <dbReference type="ARBA" id="ARBA00010326"/>
    </source>
</evidence>
<dbReference type="PANTHER" id="PTHR12767:SF9">
    <property type="entry name" value="BCL7-LIKE"/>
    <property type="match status" value="1"/>
</dbReference>
<gene>
    <name evidence="2" type="ORF">LOTGIDRAFT_90681</name>
</gene>
<reference evidence="2 3" key="1">
    <citation type="journal article" date="2013" name="Nature">
        <title>Insights into bilaterian evolution from three spiralian genomes.</title>
        <authorList>
            <person name="Simakov O."/>
            <person name="Marletaz F."/>
            <person name="Cho S.J."/>
            <person name="Edsinger-Gonzales E."/>
            <person name="Havlak P."/>
            <person name="Hellsten U."/>
            <person name="Kuo D.H."/>
            <person name="Larsson T."/>
            <person name="Lv J."/>
            <person name="Arendt D."/>
            <person name="Savage R."/>
            <person name="Osoegawa K."/>
            <person name="de Jong P."/>
            <person name="Grimwood J."/>
            <person name="Chapman J.A."/>
            <person name="Shapiro H."/>
            <person name="Aerts A."/>
            <person name="Otillar R.P."/>
            <person name="Terry A.Y."/>
            <person name="Boore J.L."/>
            <person name="Grigoriev I.V."/>
            <person name="Lindberg D.R."/>
            <person name="Seaver E.C."/>
            <person name="Weisblat D.A."/>
            <person name="Putnam N.H."/>
            <person name="Rokhsar D.S."/>
        </authorList>
    </citation>
    <scope>NUCLEOTIDE SEQUENCE [LARGE SCALE GENOMIC DNA]</scope>
</reference>
<dbReference type="OMA" id="YEYYLTI"/>
<dbReference type="RefSeq" id="XP_009053014.1">
    <property type="nucleotide sequence ID" value="XM_009054766.1"/>
</dbReference>
<protein>
    <submittedName>
        <fullName evidence="2">Uncharacterized protein</fullName>
    </submittedName>
</protein>
<dbReference type="EMBL" id="KB201498">
    <property type="protein sequence ID" value="ESO96296.1"/>
    <property type="molecule type" value="Genomic_DNA"/>
</dbReference>
<sequence>MLSRSIRAETRSRAKEDIKRVISALDKVKKWEKKWVTIGDTTMRIFKWVP</sequence>